<protein>
    <recommendedName>
        <fullName evidence="5">Trans-golgi network protein 2</fullName>
    </recommendedName>
</protein>
<feature type="compositionally biased region" description="Basic and acidic residues" evidence="1">
    <location>
        <begin position="121"/>
        <end position="146"/>
    </location>
</feature>
<dbReference type="InterPro" id="IPR037645">
    <property type="entry name" value="KCT2"/>
</dbReference>
<keyword evidence="2" id="KW-1133">Transmembrane helix</keyword>
<dbReference type="PANTHER" id="PTHR16502:SF0">
    <property type="entry name" value="KERATINOCYTE-ASSOCIATED TRANSMEMBRANE PROTEIN 2"/>
    <property type="match status" value="1"/>
</dbReference>
<evidence type="ECO:0000313" key="4">
    <source>
        <dbReference type="Proteomes" id="UP000694523"/>
    </source>
</evidence>
<organism evidence="3 4">
    <name type="scientific">Neogobius melanostomus</name>
    <name type="common">round goby</name>
    <dbReference type="NCBI Taxonomy" id="47308"/>
    <lineage>
        <taxon>Eukaryota</taxon>
        <taxon>Metazoa</taxon>
        <taxon>Chordata</taxon>
        <taxon>Craniata</taxon>
        <taxon>Vertebrata</taxon>
        <taxon>Euteleostomi</taxon>
        <taxon>Actinopterygii</taxon>
        <taxon>Neopterygii</taxon>
        <taxon>Teleostei</taxon>
        <taxon>Neoteleostei</taxon>
        <taxon>Acanthomorphata</taxon>
        <taxon>Gobiaria</taxon>
        <taxon>Gobiiformes</taxon>
        <taxon>Gobioidei</taxon>
        <taxon>Gobiidae</taxon>
        <taxon>Benthophilinae</taxon>
        <taxon>Neogobiini</taxon>
        <taxon>Neogobius</taxon>
    </lineage>
</organism>
<feature type="compositionally biased region" description="Polar residues" evidence="1">
    <location>
        <begin position="90"/>
        <end position="105"/>
    </location>
</feature>
<feature type="compositionally biased region" description="Low complexity" evidence="1">
    <location>
        <begin position="20"/>
        <end position="32"/>
    </location>
</feature>
<keyword evidence="4" id="KW-1185">Reference proteome</keyword>
<sequence length="223" mass="24252">HCYKATYRCRSTNKTKETKSSAAPGSDPAASSHEINKAPPTSGNVPNKPKETNLNSKGQGGDDTANQNTHDVATAPAATDTIPGKKTDNNPKPTTPGATGQTTKPHSGDQNEIKDDEDQVDHENELEPGTKSEVPDTNRQESENTKPENTNSKASDNGLQDPNPATESSHFFAYLVTTAVLVAVLYITYHNKRKIIAYVLEGKKSRANRRHTSAEYQRLEQEP</sequence>
<accession>A0A8C6S1D2</accession>
<feature type="compositionally biased region" description="Polar residues" evidence="1">
    <location>
        <begin position="147"/>
        <end position="164"/>
    </location>
</feature>
<dbReference type="PANTHER" id="PTHR16502">
    <property type="entry name" value="KERATINOCYTE-ASSOCIATED TRANSMEMBRANE PROTEIN 2"/>
    <property type="match status" value="1"/>
</dbReference>
<evidence type="ECO:0000313" key="3">
    <source>
        <dbReference type="Ensembl" id="ENSNMLP00000000119.1"/>
    </source>
</evidence>
<feature type="region of interest" description="Disordered" evidence="1">
    <location>
        <begin position="1"/>
        <end position="164"/>
    </location>
</feature>
<feature type="transmembrane region" description="Helical" evidence="2">
    <location>
        <begin position="171"/>
        <end position="189"/>
    </location>
</feature>
<name>A0A8C6S1D2_9GOBI</name>
<dbReference type="Ensembl" id="ENSNMLT00000000153.1">
    <property type="protein sequence ID" value="ENSNMLP00000000119.1"/>
    <property type="gene ID" value="ENSNMLG00000000098.1"/>
</dbReference>
<dbReference type="AlphaFoldDB" id="A0A8C6S1D2"/>
<evidence type="ECO:0000256" key="1">
    <source>
        <dbReference type="SAM" id="MobiDB-lite"/>
    </source>
</evidence>
<evidence type="ECO:0008006" key="5">
    <source>
        <dbReference type="Google" id="ProtNLM"/>
    </source>
</evidence>
<dbReference type="Pfam" id="PF17818">
    <property type="entry name" value="KCT2"/>
    <property type="match status" value="1"/>
</dbReference>
<keyword evidence="2" id="KW-0812">Transmembrane</keyword>
<proteinExistence type="predicted"/>
<keyword evidence="2" id="KW-0472">Membrane</keyword>
<reference evidence="3" key="1">
    <citation type="submission" date="2025-08" db="UniProtKB">
        <authorList>
            <consortium name="Ensembl"/>
        </authorList>
    </citation>
    <scope>IDENTIFICATION</scope>
</reference>
<evidence type="ECO:0000256" key="2">
    <source>
        <dbReference type="SAM" id="Phobius"/>
    </source>
</evidence>
<reference evidence="3" key="2">
    <citation type="submission" date="2025-09" db="UniProtKB">
        <authorList>
            <consortium name="Ensembl"/>
        </authorList>
    </citation>
    <scope>IDENTIFICATION</scope>
</reference>
<dbReference type="Proteomes" id="UP000694523">
    <property type="component" value="Unplaced"/>
</dbReference>